<gene>
    <name evidence="1" type="ORF">LZ538_02875</name>
</gene>
<evidence type="ECO:0000313" key="2">
    <source>
        <dbReference type="Proteomes" id="UP001165342"/>
    </source>
</evidence>
<accession>A0ABT0S021</accession>
<keyword evidence="2" id="KW-1185">Reference proteome</keyword>
<comment type="caution">
    <text evidence="1">The sequence shown here is derived from an EMBL/GenBank/DDBJ whole genome shotgun (WGS) entry which is preliminary data.</text>
</comment>
<dbReference type="RefSeq" id="WP_249830488.1">
    <property type="nucleotide sequence ID" value="NZ_JAMGBE010000001.1"/>
</dbReference>
<organism evidence="1 2">
    <name type="scientific">Sphingomonas hankyongi</name>
    <dbReference type="NCBI Taxonomy" id="2908209"/>
    <lineage>
        <taxon>Bacteria</taxon>
        <taxon>Pseudomonadati</taxon>
        <taxon>Pseudomonadota</taxon>
        <taxon>Alphaproteobacteria</taxon>
        <taxon>Sphingomonadales</taxon>
        <taxon>Sphingomonadaceae</taxon>
        <taxon>Sphingomonas</taxon>
    </lineage>
</organism>
<protein>
    <submittedName>
        <fullName evidence="1">Uncharacterized protein</fullName>
    </submittedName>
</protein>
<name>A0ABT0S021_9SPHN</name>
<evidence type="ECO:0000313" key="1">
    <source>
        <dbReference type="EMBL" id="MCL6728998.1"/>
    </source>
</evidence>
<dbReference type="Proteomes" id="UP001165342">
    <property type="component" value="Unassembled WGS sequence"/>
</dbReference>
<dbReference type="EMBL" id="JAMGBE010000001">
    <property type="protein sequence ID" value="MCL6728998.1"/>
    <property type="molecule type" value="Genomic_DNA"/>
</dbReference>
<sequence length="65" mass="7643">MTDYRLHYLDPSGKFIRSDRIDCHSDPDAIDAAYERHLPVRSELWREGRLVAKFPPSRMLARASR</sequence>
<proteinExistence type="predicted"/>
<reference evidence="1" key="1">
    <citation type="submission" date="2022-05" db="EMBL/GenBank/DDBJ databases">
        <authorList>
            <person name="Jo J.-H."/>
            <person name="Im W.-T."/>
        </authorList>
    </citation>
    <scope>NUCLEOTIDE SEQUENCE</scope>
    <source>
        <strain evidence="1">SE220</strain>
    </source>
</reference>